<evidence type="ECO:0000256" key="1">
    <source>
        <dbReference type="SAM" id="Coils"/>
    </source>
</evidence>
<gene>
    <name evidence="3" type="primary">smc_6</name>
    <name evidence="3" type="ORF">EHSB41UT_03239</name>
</gene>
<evidence type="ECO:0000313" key="4">
    <source>
        <dbReference type="Proteomes" id="UP000196573"/>
    </source>
</evidence>
<feature type="coiled-coil region" evidence="1">
    <location>
        <begin position="107"/>
        <end position="134"/>
    </location>
</feature>
<keyword evidence="1" id="KW-0175">Coiled coil</keyword>
<evidence type="ECO:0000256" key="2">
    <source>
        <dbReference type="SAM" id="MobiDB-lite"/>
    </source>
</evidence>
<dbReference type="RefSeq" id="WP_133060545.1">
    <property type="nucleotide sequence ID" value="NZ_CBCSCN010000007.1"/>
</dbReference>
<feature type="compositionally biased region" description="Polar residues" evidence="2">
    <location>
        <begin position="15"/>
        <end position="37"/>
    </location>
</feature>
<name>A0A1X7AMZ8_9GAMM</name>
<feature type="region of interest" description="Disordered" evidence="2">
    <location>
        <begin position="1"/>
        <end position="37"/>
    </location>
</feature>
<sequence>MAFRSTLCTGLGSGLRSSESATQTSGYINGQAASSKNSGRIGHRFVEAWHDLTQWLTNTFAALIPTSLFSRSCTLVQPDNNNLLRQDSAGSTTDSINSETLNPEQYMDELEDRIDELKQQLMDANIQMSKLENAHMEREEGLSNMIGSLCDELAASLAEAKDPQPRLALIRQAVETQNALRREHHEQLSGRIDTIENQISRLKADHQDTSGYEQQLQQLTTARDSQAERLTDIEQHQSQWLARLTQEFTA</sequence>
<proteinExistence type="predicted"/>
<evidence type="ECO:0000313" key="3">
    <source>
        <dbReference type="EMBL" id="SMA49402.1"/>
    </source>
</evidence>
<dbReference type="EMBL" id="FWPT01000007">
    <property type="protein sequence ID" value="SMA49402.1"/>
    <property type="molecule type" value="Genomic_DNA"/>
</dbReference>
<keyword evidence="4" id="KW-1185">Reference proteome</keyword>
<organism evidence="3 4">
    <name type="scientific">Parendozoicomonas haliclonae</name>
    <dbReference type="NCBI Taxonomy" id="1960125"/>
    <lineage>
        <taxon>Bacteria</taxon>
        <taxon>Pseudomonadati</taxon>
        <taxon>Pseudomonadota</taxon>
        <taxon>Gammaproteobacteria</taxon>
        <taxon>Oceanospirillales</taxon>
        <taxon>Endozoicomonadaceae</taxon>
        <taxon>Parendozoicomonas</taxon>
    </lineage>
</organism>
<accession>A0A1X7AMZ8</accession>
<dbReference type="Proteomes" id="UP000196573">
    <property type="component" value="Unassembled WGS sequence"/>
</dbReference>
<protein>
    <submittedName>
        <fullName evidence="3">Chromosome partition protein Smc</fullName>
    </submittedName>
</protein>
<reference evidence="3 4" key="1">
    <citation type="submission" date="2017-03" db="EMBL/GenBank/DDBJ databases">
        <authorList>
            <person name="Afonso C.L."/>
            <person name="Miller P.J."/>
            <person name="Scott M.A."/>
            <person name="Spackman E."/>
            <person name="Goraichik I."/>
            <person name="Dimitrov K.M."/>
            <person name="Suarez D.L."/>
            <person name="Swayne D.E."/>
        </authorList>
    </citation>
    <scope>NUCLEOTIDE SEQUENCE [LARGE SCALE GENOMIC DNA]</scope>
    <source>
        <strain evidence="3">SB41UT1</strain>
    </source>
</reference>
<dbReference type="AlphaFoldDB" id="A0A1X7AMZ8"/>